<comment type="caution">
    <text evidence="1">The sequence shown here is derived from an EMBL/GenBank/DDBJ whole genome shotgun (WGS) entry which is preliminary data.</text>
</comment>
<keyword evidence="2" id="KW-1185">Reference proteome</keyword>
<proteinExistence type="predicted"/>
<dbReference type="EMBL" id="BSCQ01000028">
    <property type="protein sequence ID" value="GLH42686.1"/>
    <property type="molecule type" value="Genomic_DNA"/>
</dbReference>
<reference evidence="1" key="2">
    <citation type="submission" date="2022-11" db="EMBL/GenBank/DDBJ databases">
        <title>Draft genome sequencing of Pseudomonas atacamensis RS3R1.</title>
        <authorList>
            <person name="Furuya T."/>
            <person name="Kaneko H."/>
        </authorList>
    </citation>
    <scope>NUCLEOTIDE SEQUENCE</scope>
    <source>
        <strain evidence="1">RS3R-1</strain>
    </source>
</reference>
<protein>
    <submittedName>
        <fullName evidence="1">Uncharacterized protein</fullName>
    </submittedName>
</protein>
<reference evidence="1" key="1">
    <citation type="journal article" date="2021" name="Sci. Rep.">
        <title>An efficient direct screening system for microorganisms that activate plant immune responses based on plant-microbe interactions using cultured plant cells.</title>
        <authorList>
            <person name="Kurokawa M."/>
            <person name="Nakano M."/>
            <person name="Kitahata N."/>
            <person name="Kuchitsu K."/>
            <person name="Furuya T."/>
        </authorList>
    </citation>
    <scope>NUCLEOTIDE SEQUENCE</scope>
    <source>
        <strain evidence="1">RS3R-1</strain>
    </source>
</reference>
<organism evidence="1 2">
    <name type="scientific">Pseudomonas atacamensis</name>
    <dbReference type="NCBI Taxonomy" id="2565368"/>
    <lineage>
        <taxon>Bacteria</taxon>
        <taxon>Pseudomonadati</taxon>
        <taxon>Pseudomonadota</taxon>
        <taxon>Gammaproteobacteria</taxon>
        <taxon>Pseudomonadales</taxon>
        <taxon>Pseudomonadaceae</taxon>
        <taxon>Pseudomonas</taxon>
    </lineage>
</organism>
<evidence type="ECO:0000313" key="2">
    <source>
        <dbReference type="Proteomes" id="UP001145022"/>
    </source>
</evidence>
<dbReference type="Proteomes" id="UP001145022">
    <property type="component" value="Unassembled WGS sequence"/>
</dbReference>
<evidence type="ECO:0000313" key="1">
    <source>
        <dbReference type="EMBL" id="GLH42686.1"/>
    </source>
</evidence>
<reference evidence="1" key="3">
    <citation type="journal article" date="2023" name="J. Biotechnol.">
        <title>Draft Genome Sequences of Endophytic Pseudomonas Strains, Isolated from the Interior of Brassicaceae Plants.</title>
        <authorList>
            <person name="Kaneko H."/>
            <person name="Furuya T."/>
        </authorList>
    </citation>
    <scope>NUCLEOTIDE SEQUENCE</scope>
    <source>
        <strain evidence="1">RS3R-1</strain>
    </source>
</reference>
<gene>
    <name evidence="1" type="ORF">RS3R1_17730</name>
</gene>
<sequence>MNPKRATKTREAGGALLSLIAKATTVAGKPRDNKQIKGVNQTPTPRTLIVARANSRYTPSTWLGGFDSTSGYGSVDGDSFGAGKSCFQPGAGLSSKGAVNSMMSSSGSL</sequence>
<name>A0ABQ5PGS4_9PSED</name>
<accession>A0ABQ5PGS4</accession>